<dbReference type="Proteomes" id="UP001175261">
    <property type="component" value="Unassembled WGS sequence"/>
</dbReference>
<evidence type="ECO:0008006" key="6">
    <source>
        <dbReference type="Google" id="ProtNLM"/>
    </source>
</evidence>
<dbReference type="PANTHER" id="PTHR15074">
    <property type="entry name" value="METHYL-CPG-BINDING PROTEIN"/>
    <property type="match status" value="1"/>
</dbReference>
<keyword evidence="2" id="KW-0539">Nucleus</keyword>
<evidence type="ECO:0000256" key="2">
    <source>
        <dbReference type="ARBA" id="ARBA00023242"/>
    </source>
</evidence>
<reference evidence="4" key="1">
    <citation type="submission" date="2022-10" db="EMBL/GenBank/DDBJ databases">
        <title>Determination and structural analysis of whole genome sequence of Sarocladium strictum F4-1.</title>
        <authorList>
            <person name="Hu L."/>
            <person name="Jiang Y."/>
        </authorList>
    </citation>
    <scope>NUCLEOTIDE SEQUENCE</scope>
    <source>
        <strain evidence="4">F4-1</strain>
    </source>
</reference>
<evidence type="ECO:0000256" key="3">
    <source>
        <dbReference type="SAM" id="MobiDB-lite"/>
    </source>
</evidence>
<feature type="region of interest" description="Disordered" evidence="3">
    <location>
        <begin position="337"/>
        <end position="386"/>
    </location>
</feature>
<accession>A0AA39GSN2</accession>
<comment type="subcellular location">
    <subcellularLocation>
        <location evidence="1">Nucleus</location>
    </subcellularLocation>
</comment>
<organism evidence="4 5">
    <name type="scientific">Sarocladium strictum</name>
    <name type="common">Black bundle disease fungus</name>
    <name type="synonym">Acremonium strictum</name>
    <dbReference type="NCBI Taxonomy" id="5046"/>
    <lineage>
        <taxon>Eukaryota</taxon>
        <taxon>Fungi</taxon>
        <taxon>Dikarya</taxon>
        <taxon>Ascomycota</taxon>
        <taxon>Pezizomycotina</taxon>
        <taxon>Sordariomycetes</taxon>
        <taxon>Hypocreomycetidae</taxon>
        <taxon>Hypocreales</taxon>
        <taxon>Sarocladiaceae</taxon>
        <taxon>Sarocladium</taxon>
    </lineage>
</organism>
<name>A0AA39GSN2_SARSR</name>
<evidence type="ECO:0000313" key="4">
    <source>
        <dbReference type="EMBL" id="KAK0392842.1"/>
    </source>
</evidence>
<evidence type="ECO:0000313" key="5">
    <source>
        <dbReference type="Proteomes" id="UP001175261"/>
    </source>
</evidence>
<dbReference type="AlphaFoldDB" id="A0AA39GSN2"/>
<dbReference type="SUPFAM" id="SSF48150">
    <property type="entry name" value="DNA-glycosylase"/>
    <property type="match status" value="1"/>
</dbReference>
<dbReference type="InterPro" id="IPR011257">
    <property type="entry name" value="DNA_glycosylase"/>
</dbReference>
<feature type="region of interest" description="Disordered" evidence="3">
    <location>
        <begin position="121"/>
        <end position="157"/>
    </location>
</feature>
<comment type="caution">
    <text evidence="4">The sequence shown here is derived from an EMBL/GenBank/DDBJ whole genome shotgun (WGS) entry which is preliminary data.</text>
</comment>
<dbReference type="GO" id="GO:0005634">
    <property type="term" value="C:nucleus"/>
    <property type="evidence" value="ECO:0007669"/>
    <property type="project" value="UniProtKB-SubCell"/>
</dbReference>
<dbReference type="EMBL" id="JAPDFR010000001">
    <property type="protein sequence ID" value="KAK0392842.1"/>
    <property type="molecule type" value="Genomic_DNA"/>
</dbReference>
<dbReference type="InterPro" id="IPR045138">
    <property type="entry name" value="MeCP2/MBD4"/>
</dbReference>
<feature type="region of interest" description="Disordered" evidence="3">
    <location>
        <begin position="196"/>
        <end position="239"/>
    </location>
</feature>
<feature type="compositionally biased region" description="Basic and acidic residues" evidence="3">
    <location>
        <begin position="340"/>
        <end position="368"/>
    </location>
</feature>
<sequence length="590" mass="66946">MAYSQCHYVLSAFDIADEEHDYLSSIIDSSTISAEDRRHLLQVSLLTGAEDWQYTIDCARALRDRTQPNPRSLEPQDVLSYIPSVLRRPLPETPWTRTDRLISLAKQLGERARLDTIHLQPDTQTPVPRQPLQPVRRAKPKCTSHYWGPTGEDSSTKLSALGKQLSKTCMRTTEISRLGPHEAVFRPGCQVVSPSETVPPSLPAPQTWLPPSTRTGISPYFHGAQSPSKQRSPRRPAPGVVSSVPFPPLYAPMFGLVQERQAHEPFWLLIAVTFLIKTRGTVAVPVFEKVKARFPSPSDIANPANAEAILDMIRPLGLAKNRLAFLQKYGRGFLTSPPTSERRYRVPGYDHREPGYDHREPDSPRDDALPGATSDDGMLTSSREDADETDAWEIGHLTKGKYALDSWRIFCRDELLGRAGDWNGLGREGEFQPEWMRVRPDDKELRAYLRWLWMRDGWEWNPRTGERTVLREELRRAVNERRVEYDDHGELRILDEPRNKKRREQRVLQQHSTNGKLRGAIVTVTYHCFALQLTSTDAAFPILYDSVDCPCTFLTPYSGRWYFAPAQGSSGVPHIPSSRGSRVAKDTVDH</sequence>
<dbReference type="GO" id="GO:0006281">
    <property type="term" value="P:DNA repair"/>
    <property type="evidence" value="ECO:0007669"/>
    <property type="project" value="InterPro"/>
</dbReference>
<dbReference type="GO" id="GO:0003824">
    <property type="term" value="F:catalytic activity"/>
    <property type="evidence" value="ECO:0007669"/>
    <property type="project" value="InterPro"/>
</dbReference>
<dbReference type="GO" id="GO:0003677">
    <property type="term" value="F:DNA binding"/>
    <property type="evidence" value="ECO:0007669"/>
    <property type="project" value="InterPro"/>
</dbReference>
<gene>
    <name evidence="4" type="ORF">NLU13_2336</name>
</gene>
<dbReference type="Gene3D" id="1.10.340.30">
    <property type="entry name" value="Hypothetical protein, domain 2"/>
    <property type="match status" value="1"/>
</dbReference>
<protein>
    <recommendedName>
        <fullName evidence="6">HhH-GPD domain-containing protein</fullName>
    </recommendedName>
</protein>
<proteinExistence type="predicted"/>
<feature type="region of interest" description="Disordered" evidence="3">
    <location>
        <begin position="568"/>
        <end position="590"/>
    </location>
</feature>
<dbReference type="PANTHER" id="PTHR15074:SF0">
    <property type="entry name" value="METHYL-CPG-BINDING DOMAIN PROTEIN 4-LIKE PROTEIN"/>
    <property type="match status" value="1"/>
</dbReference>
<feature type="compositionally biased region" description="Low complexity" evidence="3">
    <location>
        <begin position="123"/>
        <end position="135"/>
    </location>
</feature>
<keyword evidence="5" id="KW-1185">Reference proteome</keyword>
<evidence type="ECO:0000256" key="1">
    <source>
        <dbReference type="ARBA" id="ARBA00004123"/>
    </source>
</evidence>